<feature type="region of interest" description="Disordered" evidence="1">
    <location>
        <begin position="210"/>
        <end position="380"/>
    </location>
</feature>
<feature type="region of interest" description="Disordered" evidence="1">
    <location>
        <begin position="969"/>
        <end position="988"/>
    </location>
</feature>
<feature type="compositionally biased region" description="Low complexity" evidence="1">
    <location>
        <begin position="819"/>
        <end position="835"/>
    </location>
</feature>
<sequence length="1024" mass="107979">MLKHICPCNGIFITSELAIGHVQGALRGVFQLPGLLNTISRDWSCELHSTDGIHTASHSSRADRYVPRFGSLPQNDCSGGGRSVIERPVLSLHGVWLHLTHANAISQIFCEASPWARAAAIPATRRHSPHAMFLAQSTSHQTRHMGTMRQRDHGGHDHERDGHGHDGSLSSYDRLRKHKRRADLDTDGDDPLKSVDAWGERIVGGTIAPLSSLGRDLRPSRQLLNRTDELQRGDKNRVAAASQDRDRGGGSGGSADRDRDRRLSSIGDRERGGGGGGNPSGFYSSRGHGRGGGGSGSGGNGGGSTFHGPSDVMTSSRFRQGRHTSFDPAAQQLRKRRNEPQQQQQLEPEEQQRREQLQRENEHQQRIARQQRQQAEASARALARLRTAGSLRALERALDTTTSELLSPRHIATAVVTYSKLIAAPQVAAAGAAGAAAGGTWKPPPPGLKERLRGALLQAASELGLRELSYCIYALSMLPKAHSLLTLDDVGYNLSEALLNRLEINLQELAVKLQKPKTSEKAHGARKGSGGGGISYGGGGGTKAETGEADGAERNLEVEILTYSCTALRRLGTLRPSVYRALAAAAAPLLGRDLSGDALPPLVLGFLEAGNPEPLFMEQLIRQSSLPYSLARTTSVFAGTILLRAAGLLGAEPRVIRPLSRRLTELLKEWLQSANAQNQSRGATAAAAATAAGSGSTAAAVEPPSSGTAEATAAAAAEAAAGGEGEGVEDALPPPPPQQQQQRVRPSTADFQIVYVLQACTAASLPPDSELVQLLITEVKRRQPGWDLLHRLMAARHLSALGVNAVAPVATAAPAEQPLQSLPPRQLPRPQQEQQTDAQAWTLISEDEVLQLLLRPGIKLTLLLTVLHGLSRLNTPACSHGNGVAAAVGGMAAAQGDEYGGRERAPAATSASHRNIMPTALSVAVQMLEAAAPLMAPRQAVQALSSLMAAGVPPPPLLLQRTEQLYKDSLTGGDAASGSGSGAASGISTMHDKRTAIEETAASGAAASMWTDAGEGPAVTTTPA</sequence>
<feature type="compositionally biased region" description="Basic and acidic residues" evidence="1">
    <location>
        <begin position="226"/>
        <end position="248"/>
    </location>
</feature>
<feature type="compositionally biased region" description="Basic and acidic residues" evidence="1">
    <location>
        <begin position="255"/>
        <end position="272"/>
    </location>
</feature>
<feature type="region of interest" description="Disordered" evidence="1">
    <location>
        <begin position="517"/>
        <end position="549"/>
    </location>
</feature>
<reference evidence="2" key="1">
    <citation type="journal article" date="2021" name="Proc. Natl. Acad. Sci. U.S.A.">
        <title>Three genomes in the algal genus Volvox reveal the fate of a haploid sex-determining region after a transition to homothallism.</title>
        <authorList>
            <person name="Yamamoto K."/>
            <person name="Hamaji T."/>
            <person name="Kawai-Toyooka H."/>
            <person name="Matsuzaki R."/>
            <person name="Takahashi F."/>
            <person name="Nishimura Y."/>
            <person name="Kawachi M."/>
            <person name="Noguchi H."/>
            <person name="Minakuchi Y."/>
            <person name="Umen J.G."/>
            <person name="Toyoda A."/>
            <person name="Nozaki H."/>
        </authorList>
    </citation>
    <scope>NUCLEOTIDE SEQUENCE</scope>
    <source>
        <strain evidence="2">NIES-3785</strain>
    </source>
</reference>
<proteinExistence type="predicted"/>
<feature type="compositionally biased region" description="Low complexity" evidence="1">
    <location>
        <begin position="707"/>
        <end position="721"/>
    </location>
</feature>
<evidence type="ECO:0000313" key="3">
    <source>
        <dbReference type="Proteomes" id="UP000722791"/>
    </source>
</evidence>
<feature type="region of interest" description="Disordered" evidence="1">
    <location>
        <begin position="1001"/>
        <end position="1024"/>
    </location>
</feature>
<evidence type="ECO:0000256" key="1">
    <source>
        <dbReference type="SAM" id="MobiDB-lite"/>
    </source>
</evidence>
<dbReference type="PANTHER" id="PTHR40903">
    <property type="entry name" value="GLYCINE-RICH CELL WALL STRUCTURAL PROTEIN 1-LIKE"/>
    <property type="match status" value="1"/>
</dbReference>
<dbReference type="PANTHER" id="PTHR40903:SF1">
    <property type="entry name" value="HYPHALLY REGULATED CELL WALL PROTEIN 3"/>
    <property type="match status" value="1"/>
</dbReference>
<gene>
    <name evidence="2" type="ORF">Vretimale_17739</name>
</gene>
<accession>A0A8J4GWT5</accession>
<feature type="compositionally biased region" description="Gly residues" evidence="1">
    <location>
        <begin position="527"/>
        <end position="542"/>
    </location>
</feature>
<feature type="compositionally biased region" description="Basic and acidic residues" evidence="1">
    <location>
        <begin position="149"/>
        <end position="166"/>
    </location>
</feature>
<feature type="region of interest" description="Disordered" evidence="1">
    <location>
        <begin position="819"/>
        <end position="838"/>
    </location>
</feature>
<feature type="compositionally biased region" description="Gly residues" evidence="1">
    <location>
        <begin position="290"/>
        <end position="305"/>
    </location>
</feature>
<feature type="compositionally biased region" description="Low complexity" evidence="1">
    <location>
        <begin position="972"/>
        <end position="986"/>
    </location>
</feature>
<feature type="region of interest" description="Disordered" evidence="1">
    <location>
        <begin position="136"/>
        <end position="171"/>
    </location>
</feature>
<protein>
    <submittedName>
        <fullName evidence="2">Uncharacterized protein</fullName>
    </submittedName>
</protein>
<dbReference type="EMBL" id="BNCQ01000060">
    <property type="protein sequence ID" value="GIM14846.1"/>
    <property type="molecule type" value="Genomic_DNA"/>
</dbReference>
<name>A0A8J4GWT5_9CHLO</name>
<dbReference type="AlphaFoldDB" id="A0A8J4GWT5"/>
<feature type="region of interest" description="Disordered" evidence="1">
    <location>
        <begin position="697"/>
        <end position="745"/>
    </location>
</feature>
<comment type="caution">
    <text evidence="2">The sequence shown here is derived from an EMBL/GenBank/DDBJ whole genome shotgun (WGS) entry which is preliminary data.</text>
</comment>
<feature type="compositionally biased region" description="Low complexity" evidence="1">
    <location>
        <begin position="367"/>
        <end position="380"/>
    </location>
</feature>
<evidence type="ECO:0000313" key="2">
    <source>
        <dbReference type="EMBL" id="GIM14846.1"/>
    </source>
</evidence>
<feature type="non-terminal residue" evidence="2">
    <location>
        <position position="1"/>
    </location>
</feature>
<organism evidence="2 3">
    <name type="scientific">Volvox reticuliferus</name>
    <dbReference type="NCBI Taxonomy" id="1737510"/>
    <lineage>
        <taxon>Eukaryota</taxon>
        <taxon>Viridiplantae</taxon>
        <taxon>Chlorophyta</taxon>
        <taxon>core chlorophytes</taxon>
        <taxon>Chlorophyceae</taxon>
        <taxon>CS clade</taxon>
        <taxon>Chlamydomonadales</taxon>
        <taxon>Volvocaceae</taxon>
        <taxon>Volvox</taxon>
    </lineage>
</organism>
<dbReference type="Proteomes" id="UP000722791">
    <property type="component" value="Unassembled WGS sequence"/>
</dbReference>
<feature type="compositionally biased region" description="Basic and acidic residues" evidence="1">
    <location>
        <begin position="350"/>
        <end position="365"/>
    </location>
</feature>